<evidence type="ECO:0008006" key="11">
    <source>
        <dbReference type="Google" id="ProtNLM"/>
    </source>
</evidence>
<evidence type="ECO:0000256" key="5">
    <source>
        <dbReference type="ARBA" id="ARBA00022989"/>
    </source>
</evidence>
<dbReference type="EMBL" id="BSPD01000030">
    <property type="protein sequence ID" value="GLS25514.1"/>
    <property type="molecule type" value="Genomic_DNA"/>
</dbReference>
<keyword evidence="7" id="KW-0653">Protein transport</keyword>
<accession>A0AA37T2D1</accession>
<dbReference type="GO" id="GO:0005886">
    <property type="term" value="C:plasma membrane"/>
    <property type="evidence" value="ECO:0007669"/>
    <property type="project" value="UniProtKB-SubCell"/>
</dbReference>
<dbReference type="AlphaFoldDB" id="A0AA37T2D1"/>
<keyword evidence="5 8" id="KW-1133">Transmembrane helix</keyword>
<evidence type="ECO:0000256" key="7">
    <source>
        <dbReference type="RuleBase" id="RU003879"/>
    </source>
</evidence>
<comment type="subcellular location">
    <subcellularLocation>
        <location evidence="1">Cell membrane</location>
        <topology evidence="1">Single-pass membrane protein</topology>
    </subcellularLocation>
    <subcellularLocation>
        <location evidence="7">Cell membrane</location>
        <topology evidence="7">Single-pass type II membrane protein</topology>
    </subcellularLocation>
</comment>
<name>A0AA37T2D1_9GAMM</name>
<feature type="transmembrane region" description="Helical" evidence="8">
    <location>
        <begin position="26"/>
        <end position="43"/>
    </location>
</feature>
<sequence>MSMSGISGASFSSVHSQMNSSKSRLNLVALMDIFTILVFFLLLNSGDSSQLEKASYISLPDSTAKAVPHVDASITIGDSDIWFNDRPLVKLSEMTVNDNGFIEELAQALGEFNEEREETSAYEEENGFAVTIAGDKSAPYSLIESIMNTCSAENYRDISLAVNNVPGPKFDTFQQDVVNVSNDSNSGG</sequence>
<gene>
    <name evidence="9" type="ORF">GCM10007877_12280</name>
</gene>
<evidence type="ECO:0000256" key="3">
    <source>
        <dbReference type="ARBA" id="ARBA00022475"/>
    </source>
</evidence>
<dbReference type="Pfam" id="PF02472">
    <property type="entry name" value="ExbD"/>
    <property type="match status" value="1"/>
</dbReference>
<reference evidence="9 10" key="1">
    <citation type="journal article" date="2014" name="Int. J. Syst. Evol. Microbiol.">
        <title>Complete genome sequence of Corynebacterium casei LMG S-19264T (=DSM 44701T), isolated from a smear-ripened cheese.</title>
        <authorList>
            <consortium name="US DOE Joint Genome Institute (JGI-PGF)"/>
            <person name="Walter F."/>
            <person name="Albersmeier A."/>
            <person name="Kalinowski J."/>
            <person name="Ruckert C."/>
        </authorList>
    </citation>
    <scope>NUCLEOTIDE SEQUENCE [LARGE SCALE GENOMIC DNA]</scope>
    <source>
        <strain evidence="9 10">NBRC 110095</strain>
    </source>
</reference>
<dbReference type="Proteomes" id="UP001156870">
    <property type="component" value="Unassembled WGS sequence"/>
</dbReference>
<organism evidence="9 10">
    <name type="scientific">Marinibactrum halimedae</name>
    <dbReference type="NCBI Taxonomy" id="1444977"/>
    <lineage>
        <taxon>Bacteria</taxon>
        <taxon>Pseudomonadati</taxon>
        <taxon>Pseudomonadota</taxon>
        <taxon>Gammaproteobacteria</taxon>
        <taxon>Cellvibrionales</taxon>
        <taxon>Cellvibrionaceae</taxon>
        <taxon>Marinibactrum</taxon>
    </lineage>
</organism>
<comment type="caution">
    <text evidence="9">The sequence shown here is derived from an EMBL/GenBank/DDBJ whole genome shotgun (WGS) entry which is preliminary data.</text>
</comment>
<dbReference type="InterPro" id="IPR003400">
    <property type="entry name" value="ExbD"/>
</dbReference>
<evidence type="ECO:0000256" key="4">
    <source>
        <dbReference type="ARBA" id="ARBA00022692"/>
    </source>
</evidence>
<evidence type="ECO:0000256" key="2">
    <source>
        <dbReference type="ARBA" id="ARBA00005811"/>
    </source>
</evidence>
<evidence type="ECO:0000256" key="8">
    <source>
        <dbReference type="SAM" id="Phobius"/>
    </source>
</evidence>
<dbReference type="GO" id="GO:0022857">
    <property type="term" value="F:transmembrane transporter activity"/>
    <property type="evidence" value="ECO:0007669"/>
    <property type="project" value="InterPro"/>
</dbReference>
<comment type="similarity">
    <text evidence="2 7">Belongs to the ExbD/TolR family.</text>
</comment>
<proteinExistence type="inferred from homology"/>
<keyword evidence="6 8" id="KW-0472">Membrane</keyword>
<evidence type="ECO:0000313" key="9">
    <source>
        <dbReference type="EMBL" id="GLS25514.1"/>
    </source>
</evidence>
<evidence type="ECO:0000256" key="6">
    <source>
        <dbReference type="ARBA" id="ARBA00023136"/>
    </source>
</evidence>
<keyword evidence="3" id="KW-1003">Cell membrane</keyword>
<evidence type="ECO:0000256" key="1">
    <source>
        <dbReference type="ARBA" id="ARBA00004162"/>
    </source>
</evidence>
<keyword evidence="7" id="KW-0813">Transport</keyword>
<protein>
    <recommendedName>
        <fullName evidence="11">Biopolymer transporter ExbD</fullName>
    </recommendedName>
</protein>
<keyword evidence="4 7" id="KW-0812">Transmembrane</keyword>
<evidence type="ECO:0000313" key="10">
    <source>
        <dbReference type="Proteomes" id="UP001156870"/>
    </source>
</evidence>
<dbReference type="GO" id="GO:0015031">
    <property type="term" value="P:protein transport"/>
    <property type="evidence" value="ECO:0007669"/>
    <property type="project" value="UniProtKB-KW"/>
</dbReference>
<keyword evidence="10" id="KW-1185">Reference proteome</keyword>